<evidence type="ECO:0000256" key="3">
    <source>
        <dbReference type="ARBA" id="ARBA00022679"/>
    </source>
</evidence>
<dbReference type="Proteomes" id="UP001319200">
    <property type="component" value="Unassembled WGS sequence"/>
</dbReference>
<proteinExistence type="inferred from homology"/>
<evidence type="ECO:0000313" key="5">
    <source>
        <dbReference type="EMBL" id="MBT1695430.1"/>
    </source>
</evidence>
<dbReference type="SUPFAM" id="SSF53448">
    <property type="entry name" value="Nucleotide-diphospho-sugar transferases"/>
    <property type="match status" value="1"/>
</dbReference>
<dbReference type="PANTHER" id="PTHR43630">
    <property type="entry name" value="POLY-BETA-1,6-N-ACETYL-D-GLUCOSAMINE SYNTHASE"/>
    <property type="match status" value="1"/>
</dbReference>
<dbReference type="RefSeq" id="WP_254159292.1">
    <property type="nucleotide sequence ID" value="NZ_JAHESF010000001.1"/>
</dbReference>
<evidence type="ECO:0000313" key="6">
    <source>
        <dbReference type="Proteomes" id="UP001319200"/>
    </source>
</evidence>
<keyword evidence="2" id="KW-0328">Glycosyltransferase</keyword>
<dbReference type="PANTHER" id="PTHR43630:SF1">
    <property type="entry name" value="POLY-BETA-1,6-N-ACETYL-D-GLUCOSAMINE SYNTHASE"/>
    <property type="match status" value="1"/>
</dbReference>
<accession>A0AAP2DFU6</accession>
<reference evidence="5 6" key="1">
    <citation type="submission" date="2021-05" db="EMBL/GenBank/DDBJ databases">
        <title>A Polyphasic approach of four new species of the genus Ohtaekwangia: Ohtaekwangia histidinii sp. nov., Ohtaekwangia cretensis sp. nov., Ohtaekwangia indiensis sp. nov., Ohtaekwangia reichenbachii sp. nov. from diverse environment.</title>
        <authorList>
            <person name="Octaviana S."/>
        </authorList>
    </citation>
    <scope>NUCLEOTIDE SEQUENCE [LARGE SCALE GENOMIC DNA]</scope>
    <source>
        <strain evidence="5 6">PWU4</strain>
    </source>
</reference>
<evidence type="ECO:0000256" key="2">
    <source>
        <dbReference type="ARBA" id="ARBA00022676"/>
    </source>
</evidence>
<evidence type="ECO:0000256" key="4">
    <source>
        <dbReference type="SAM" id="Phobius"/>
    </source>
</evidence>
<protein>
    <submittedName>
        <fullName evidence="5">Glycosyltransferase family 2 protein</fullName>
    </submittedName>
</protein>
<feature type="transmembrane region" description="Helical" evidence="4">
    <location>
        <begin position="283"/>
        <end position="302"/>
    </location>
</feature>
<comment type="caution">
    <text evidence="5">The sequence shown here is derived from an EMBL/GenBank/DDBJ whole genome shotgun (WGS) entry which is preliminary data.</text>
</comment>
<evidence type="ECO:0000256" key="1">
    <source>
        <dbReference type="ARBA" id="ARBA00006739"/>
    </source>
</evidence>
<keyword evidence="3" id="KW-0808">Transferase</keyword>
<dbReference type="Gene3D" id="3.90.550.10">
    <property type="entry name" value="Spore Coat Polysaccharide Biosynthesis Protein SpsA, Chain A"/>
    <property type="match status" value="1"/>
</dbReference>
<comment type="similarity">
    <text evidence="1">Belongs to the glycosyltransferase 2 family.</text>
</comment>
<feature type="transmembrane region" description="Helical" evidence="4">
    <location>
        <begin position="349"/>
        <end position="367"/>
    </location>
</feature>
<organism evidence="5 6">
    <name type="scientific">Chryseosolibacter histidini</name>
    <dbReference type="NCBI Taxonomy" id="2782349"/>
    <lineage>
        <taxon>Bacteria</taxon>
        <taxon>Pseudomonadati</taxon>
        <taxon>Bacteroidota</taxon>
        <taxon>Cytophagia</taxon>
        <taxon>Cytophagales</taxon>
        <taxon>Chryseotaleaceae</taxon>
        <taxon>Chryseosolibacter</taxon>
    </lineage>
</organism>
<keyword evidence="6" id="KW-1185">Reference proteome</keyword>
<dbReference type="InterPro" id="IPR029044">
    <property type="entry name" value="Nucleotide-diphossugar_trans"/>
</dbReference>
<dbReference type="GO" id="GO:0016757">
    <property type="term" value="F:glycosyltransferase activity"/>
    <property type="evidence" value="ECO:0007669"/>
    <property type="project" value="UniProtKB-KW"/>
</dbReference>
<dbReference type="AlphaFoldDB" id="A0AAP2DFU6"/>
<keyword evidence="4" id="KW-0472">Membrane</keyword>
<dbReference type="Pfam" id="PF13641">
    <property type="entry name" value="Glyco_tranf_2_3"/>
    <property type="match status" value="1"/>
</dbReference>
<dbReference type="EMBL" id="JAHESF010000001">
    <property type="protein sequence ID" value="MBT1695430.1"/>
    <property type="molecule type" value="Genomic_DNA"/>
</dbReference>
<name>A0AAP2DFU6_9BACT</name>
<feature type="transmembrane region" description="Helical" evidence="4">
    <location>
        <begin position="308"/>
        <end position="329"/>
    </location>
</feature>
<gene>
    <name evidence="5" type="ORF">KK083_00990</name>
</gene>
<keyword evidence="4" id="KW-0812">Transmembrane</keyword>
<sequence>MDSLEKQPAAIHWYGDAPDGKKPAALLIPQYNESSNGTDFRSRLAYFSAIAKQFHQTLDVVVIDDGSTDDSLAQIKSFKDRNPDSFFVSMITPNANKVGALYKTILALSHEFVILSDFDTEIHGLDLFFSNLSVLRNDSLMGCYFRMLPFEGNGSVFLFQQLEYSMSRTCYKFHRSEQSVPVMPGAGCCYKRKTLEDIYKRHSGLRSGEDREATLLGLKLGYKTFYFENILTLTKPPSTFRSLIKQRVRWNLGYIETFHKERRYYFHQIRKFSTIGIRTIADFLRVNFVLLFPFIMLIGVFANVQLLLIYLGLVYCSSLFLSVNALLIAPRESYEFRNRRMYSILYYPLFKISLDCIAWSLALISFARRRDHKS</sequence>
<keyword evidence="4" id="KW-1133">Transmembrane helix</keyword>